<protein>
    <submittedName>
        <fullName evidence="6">Methyl-accepting chemotaxis protein</fullName>
    </submittedName>
</protein>
<dbReference type="Proteomes" id="UP000198806">
    <property type="component" value="Unassembled WGS sequence"/>
</dbReference>
<keyword evidence="4" id="KW-0812">Transmembrane</keyword>
<feature type="domain" description="Methyl-accepting transducer" evidence="5">
    <location>
        <begin position="212"/>
        <end position="455"/>
    </location>
</feature>
<dbReference type="PANTHER" id="PTHR32089:SF112">
    <property type="entry name" value="LYSOZYME-LIKE PROTEIN-RELATED"/>
    <property type="match status" value="1"/>
</dbReference>
<reference evidence="6 7" key="1">
    <citation type="submission" date="2016-10" db="EMBL/GenBank/DDBJ databases">
        <authorList>
            <person name="de Groot N.N."/>
        </authorList>
    </citation>
    <scope>NUCLEOTIDE SEQUENCE [LARGE SCALE GENOMIC DNA]</scope>
    <source>
        <strain evidence="6 7">DSM 1283</strain>
    </source>
</reference>
<dbReference type="Pfam" id="PF00015">
    <property type="entry name" value="MCPsignal"/>
    <property type="match status" value="1"/>
</dbReference>
<sequence>MNTKDEKLKIEMQQNIIATKVLWISVVLGVICNYFGGSPTEVIIVLLSLGAFVAILFTFISIKKVFISWAKYLAFGGLILHAIIITHVDPRLNSVFLLFFNLIFISLFLKKSLIIFTYIANIIMIFAFYYIYGESMFSGYNNMQGLLIILFYMGLGCVILYELISHIIKLQKDTKEQYLEVEESSSFLHNILNRISDSVQFLNNFSIQVKEDMVLAAKASEEMSASFSEVAVSTEEQLSSAESINKYMDINYQHTTTIVDASKELKQLAVDNTKLIDSGNENLHQMADKISMLDEIINETAELMKEFNNQNKNIEEILVSIKSIAGQTNLLSLNASIEAARAGEQGKGFNVVADEIRKLAESSAESVEMIGQILSKVISKSSEVAEKIYFGQSVMDESQQYTNLTIDNFEQISNFNSHVSEHIKNIYDKLYDLNNNSKVIADQTKEITTSTGNINESITGIAANADGQNQQMQNISKNLNELEDLIEDLTNLTKQSIHIKK</sequence>
<dbReference type="RefSeq" id="WP_091689222.1">
    <property type="nucleotide sequence ID" value="NZ_BAABFM010000072.1"/>
</dbReference>
<dbReference type="EMBL" id="FOWD01000063">
    <property type="protein sequence ID" value="SFO66920.1"/>
    <property type="molecule type" value="Genomic_DNA"/>
</dbReference>
<evidence type="ECO:0000256" key="3">
    <source>
        <dbReference type="SAM" id="Coils"/>
    </source>
</evidence>
<dbReference type="PANTHER" id="PTHR32089">
    <property type="entry name" value="METHYL-ACCEPTING CHEMOTAXIS PROTEIN MCPB"/>
    <property type="match status" value="1"/>
</dbReference>
<dbReference type="SUPFAM" id="SSF58104">
    <property type="entry name" value="Methyl-accepting chemotaxis protein (MCP) signaling domain"/>
    <property type="match status" value="1"/>
</dbReference>
<dbReference type="OrthoDB" id="2542987at2"/>
<evidence type="ECO:0000256" key="1">
    <source>
        <dbReference type="ARBA" id="ARBA00023224"/>
    </source>
</evidence>
<feature type="transmembrane region" description="Helical" evidence="4">
    <location>
        <begin position="92"/>
        <end position="109"/>
    </location>
</feature>
<keyword evidence="7" id="KW-1185">Reference proteome</keyword>
<dbReference type="PROSITE" id="PS50111">
    <property type="entry name" value="CHEMOTAXIS_TRANSDUC_2"/>
    <property type="match status" value="1"/>
</dbReference>
<feature type="transmembrane region" description="Helical" evidence="4">
    <location>
        <begin position="69"/>
        <end position="86"/>
    </location>
</feature>
<accession>A0A1I5J2R8</accession>
<organism evidence="6 7">
    <name type="scientific">Anaerocolumna aminovalerica</name>
    <dbReference type="NCBI Taxonomy" id="1527"/>
    <lineage>
        <taxon>Bacteria</taxon>
        <taxon>Bacillati</taxon>
        <taxon>Bacillota</taxon>
        <taxon>Clostridia</taxon>
        <taxon>Lachnospirales</taxon>
        <taxon>Lachnospiraceae</taxon>
        <taxon>Anaerocolumna</taxon>
    </lineage>
</organism>
<evidence type="ECO:0000256" key="4">
    <source>
        <dbReference type="SAM" id="Phobius"/>
    </source>
</evidence>
<evidence type="ECO:0000313" key="7">
    <source>
        <dbReference type="Proteomes" id="UP000198806"/>
    </source>
</evidence>
<feature type="transmembrane region" description="Helical" evidence="4">
    <location>
        <begin position="21"/>
        <end position="37"/>
    </location>
</feature>
<dbReference type="InterPro" id="IPR004089">
    <property type="entry name" value="MCPsignal_dom"/>
</dbReference>
<feature type="coiled-coil region" evidence="3">
    <location>
        <begin position="465"/>
        <end position="495"/>
    </location>
</feature>
<evidence type="ECO:0000313" key="6">
    <source>
        <dbReference type="EMBL" id="SFO66920.1"/>
    </source>
</evidence>
<dbReference type="GO" id="GO:0007165">
    <property type="term" value="P:signal transduction"/>
    <property type="evidence" value="ECO:0007669"/>
    <property type="project" value="UniProtKB-KW"/>
</dbReference>
<proteinExistence type="predicted"/>
<keyword evidence="4" id="KW-0472">Membrane</keyword>
<evidence type="ECO:0000259" key="5">
    <source>
        <dbReference type="PROSITE" id="PS50111"/>
    </source>
</evidence>
<dbReference type="SMART" id="SM00283">
    <property type="entry name" value="MA"/>
    <property type="match status" value="1"/>
</dbReference>
<feature type="transmembrane region" description="Helical" evidence="4">
    <location>
        <begin position="144"/>
        <end position="164"/>
    </location>
</feature>
<feature type="transmembrane region" description="Helical" evidence="4">
    <location>
        <begin position="114"/>
        <end position="132"/>
    </location>
</feature>
<dbReference type="GO" id="GO:0016020">
    <property type="term" value="C:membrane"/>
    <property type="evidence" value="ECO:0007669"/>
    <property type="project" value="InterPro"/>
</dbReference>
<gene>
    <name evidence="6" type="ORF">SAMN04489757_1639</name>
</gene>
<keyword evidence="3" id="KW-0175">Coiled coil</keyword>
<dbReference type="STRING" id="1527.SAMN04489757_1639"/>
<evidence type="ECO:0000256" key="2">
    <source>
        <dbReference type="PROSITE-ProRule" id="PRU00284"/>
    </source>
</evidence>
<keyword evidence="4" id="KW-1133">Transmembrane helix</keyword>
<dbReference type="Gene3D" id="1.10.287.950">
    <property type="entry name" value="Methyl-accepting chemotaxis protein"/>
    <property type="match status" value="1"/>
</dbReference>
<name>A0A1I5J2R8_9FIRM</name>
<dbReference type="AlphaFoldDB" id="A0A1I5J2R8"/>
<feature type="transmembrane region" description="Helical" evidence="4">
    <location>
        <begin position="43"/>
        <end position="62"/>
    </location>
</feature>
<keyword evidence="1 2" id="KW-0807">Transducer</keyword>